<dbReference type="PROSITE" id="PS50109">
    <property type="entry name" value="HIS_KIN"/>
    <property type="match status" value="1"/>
</dbReference>
<dbReference type="EC" id="2.7.13.3" evidence="2"/>
<dbReference type="Gene3D" id="3.30.565.10">
    <property type="entry name" value="Histidine kinase-like ATPase, C-terminal domain"/>
    <property type="match status" value="1"/>
</dbReference>
<keyword evidence="11" id="KW-1185">Reference proteome</keyword>
<dbReference type="PROSITE" id="PS50110">
    <property type="entry name" value="RESPONSE_REGULATORY"/>
    <property type="match status" value="1"/>
</dbReference>
<dbReference type="STRING" id="369401.SAMN05428642_10337"/>
<dbReference type="PRINTS" id="PR00344">
    <property type="entry name" value="BCTRLSENSOR"/>
</dbReference>
<dbReference type="FunFam" id="3.30.565.10:FF:000010">
    <property type="entry name" value="Sensor histidine kinase RcsC"/>
    <property type="match status" value="1"/>
</dbReference>
<feature type="modified residue" description="4-aspartylphosphate" evidence="5">
    <location>
        <position position="616"/>
    </location>
</feature>
<dbReference type="InterPro" id="IPR003594">
    <property type="entry name" value="HATPase_dom"/>
</dbReference>
<feature type="transmembrane region" description="Helical" evidence="6">
    <location>
        <begin position="258"/>
        <end position="281"/>
    </location>
</feature>
<evidence type="ECO:0000256" key="5">
    <source>
        <dbReference type="PROSITE-ProRule" id="PRU00169"/>
    </source>
</evidence>
<dbReference type="SUPFAM" id="SSF52172">
    <property type="entry name" value="CheY-like"/>
    <property type="match status" value="1"/>
</dbReference>
<evidence type="ECO:0000256" key="3">
    <source>
        <dbReference type="ARBA" id="ARBA00022553"/>
    </source>
</evidence>
<dbReference type="InterPro" id="IPR004358">
    <property type="entry name" value="Sig_transdc_His_kin-like_C"/>
</dbReference>
<keyword evidence="3 5" id="KW-0597">Phosphoprotein</keyword>
<evidence type="ECO:0000259" key="7">
    <source>
        <dbReference type="PROSITE" id="PS50109"/>
    </source>
</evidence>
<dbReference type="PANTHER" id="PTHR45339">
    <property type="entry name" value="HYBRID SIGNAL TRANSDUCTION HISTIDINE KINASE J"/>
    <property type="match status" value="1"/>
</dbReference>
<keyword evidence="6" id="KW-0472">Membrane</keyword>
<dbReference type="SMART" id="SM00448">
    <property type="entry name" value="REC"/>
    <property type="match status" value="1"/>
</dbReference>
<dbReference type="Gene3D" id="1.10.287.130">
    <property type="match status" value="1"/>
</dbReference>
<feature type="domain" description="Histidine kinase" evidence="7">
    <location>
        <begin position="324"/>
        <end position="545"/>
    </location>
</feature>
<dbReference type="Pfam" id="PF02518">
    <property type="entry name" value="HATPase_c"/>
    <property type="match status" value="1"/>
</dbReference>
<dbReference type="AlphaFoldDB" id="A0A1K2ILM6"/>
<dbReference type="SUPFAM" id="SSF55874">
    <property type="entry name" value="ATPase domain of HSP90 chaperone/DNA topoisomerase II/histidine kinase"/>
    <property type="match status" value="1"/>
</dbReference>
<keyword evidence="10" id="KW-0808">Transferase</keyword>
<dbReference type="OrthoDB" id="9811889at2"/>
<dbReference type="SMART" id="SM00388">
    <property type="entry name" value="HisKA"/>
    <property type="match status" value="1"/>
</dbReference>
<dbReference type="SMART" id="SM00387">
    <property type="entry name" value="HATPase_c"/>
    <property type="match status" value="1"/>
</dbReference>
<dbReference type="Pfam" id="PF00072">
    <property type="entry name" value="Response_reg"/>
    <property type="match status" value="1"/>
</dbReference>
<evidence type="ECO:0000256" key="6">
    <source>
        <dbReference type="SAM" id="Phobius"/>
    </source>
</evidence>
<keyword evidence="10" id="KW-0418">Kinase</keyword>
<dbReference type="InterPro" id="IPR006189">
    <property type="entry name" value="CHASE_dom"/>
</dbReference>
<dbReference type="GO" id="GO:0000155">
    <property type="term" value="F:phosphorelay sensor kinase activity"/>
    <property type="evidence" value="ECO:0007669"/>
    <property type="project" value="InterPro"/>
</dbReference>
<dbReference type="InterPro" id="IPR001789">
    <property type="entry name" value="Sig_transdc_resp-reg_receiver"/>
</dbReference>
<dbReference type="RefSeq" id="WP_072402692.1">
    <property type="nucleotide sequence ID" value="NZ_FPKV01000003.1"/>
</dbReference>
<dbReference type="CDD" id="cd17546">
    <property type="entry name" value="REC_hyHK_CKI1_RcsC-like"/>
    <property type="match status" value="1"/>
</dbReference>
<comment type="catalytic activity">
    <reaction evidence="1">
        <text>ATP + protein L-histidine = ADP + protein N-phospho-L-histidine.</text>
        <dbReference type="EC" id="2.7.13.3"/>
    </reaction>
</comment>
<dbReference type="CDD" id="cd00082">
    <property type="entry name" value="HisKA"/>
    <property type="match status" value="1"/>
</dbReference>
<evidence type="ECO:0000256" key="1">
    <source>
        <dbReference type="ARBA" id="ARBA00000085"/>
    </source>
</evidence>
<dbReference type="CDD" id="cd16922">
    <property type="entry name" value="HATPase_EvgS-ArcB-TorS-like"/>
    <property type="match status" value="1"/>
</dbReference>
<gene>
    <name evidence="10" type="ORF">SAMN05428642_10337</name>
</gene>
<evidence type="ECO:0000313" key="11">
    <source>
        <dbReference type="Proteomes" id="UP000182544"/>
    </source>
</evidence>
<dbReference type="PANTHER" id="PTHR45339:SF1">
    <property type="entry name" value="HYBRID SIGNAL TRANSDUCTION HISTIDINE KINASE J"/>
    <property type="match status" value="1"/>
</dbReference>
<dbReference type="InterPro" id="IPR003661">
    <property type="entry name" value="HisK_dim/P_dom"/>
</dbReference>
<keyword evidence="4" id="KW-0902">Two-component regulatory system</keyword>
<dbReference type="InterPro" id="IPR011006">
    <property type="entry name" value="CheY-like_superfamily"/>
</dbReference>
<protein>
    <recommendedName>
        <fullName evidence="2">histidine kinase</fullName>
        <ecNumber evidence="2">2.7.13.3</ecNumber>
    </recommendedName>
</protein>
<dbReference type="Proteomes" id="UP000182544">
    <property type="component" value="Unassembled WGS sequence"/>
</dbReference>
<dbReference type="InterPro" id="IPR005467">
    <property type="entry name" value="His_kinase_dom"/>
</dbReference>
<name>A0A1K2ILM6_9FLAO</name>
<feature type="domain" description="CHASE" evidence="9">
    <location>
        <begin position="104"/>
        <end position="189"/>
    </location>
</feature>
<sequence>MFYKLNKKVVLLPLASFIITVLIVFSVWSKALNTYKLLIGEDVLQTGHLISKEFKNILKADIARLKNLKNRIEFTNGLYLEHWEKDASMLLEQNDSFKFLEWIDSTMVIRKITPLLGNENAINLDISKIEYRRNEWIEHSKTHTANITPWAKLTQGGNAFLVDIPVYFHDKFQGTITGGMDFKENFNKLTTSLENQYAVEIQDHEKTFFYNLNKNDKLESKYNYIFEDSILVDSLDNQKWKLKVTASNNLLLSQGLTIVNIALIVGLVLCFLTSLLIYFYLRAKEGTKLALESNFKLLKANEKSNNERNRAEKASLAKTEFLSNMSHEIRTPLHAILGFIELLKDSKLKKTDMEYLDLMGKSSSNLLNIVNDILDIEKIESGKIELTKVAFNPSEKIKELIEVNQFIFLKKNLFLKAKFNKTNDLRVIGDESKLMQVVNNIVKNGLKFTNTGGVILTYKEKIIENNQIRIIISVKDTGIGIPKNRINTIFERFTQVENSIKKQYEGSGLGLAISKIFINMMGGIISVKSIPDVGTKFKFDVVFPIAEKEEQKAPNNTQKHINLTDLNVLIVDDNNINIIVLKKFLEDVGIKADSAKNGRIGLEKFKEKPYQLIFMDIHMPEMDGWETTKEIRKINNDIIIFGLSANVTTDAIDKALESGMNNYLSKPFKKEHLYKLLYFHFSND</sequence>
<dbReference type="InterPro" id="IPR036890">
    <property type="entry name" value="HATPase_C_sf"/>
</dbReference>
<feature type="transmembrane region" description="Helical" evidence="6">
    <location>
        <begin position="9"/>
        <end position="28"/>
    </location>
</feature>
<evidence type="ECO:0000259" key="9">
    <source>
        <dbReference type="PROSITE" id="PS50839"/>
    </source>
</evidence>
<dbReference type="InterPro" id="IPR036097">
    <property type="entry name" value="HisK_dim/P_sf"/>
</dbReference>
<dbReference type="EMBL" id="FPKV01000003">
    <property type="protein sequence ID" value="SFZ93271.1"/>
    <property type="molecule type" value="Genomic_DNA"/>
</dbReference>
<evidence type="ECO:0000259" key="8">
    <source>
        <dbReference type="PROSITE" id="PS50110"/>
    </source>
</evidence>
<accession>A0A1K2ILM6</accession>
<evidence type="ECO:0000313" key="10">
    <source>
        <dbReference type="EMBL" id="SFZ93271.1"/>
    </source>
</evidence>
<dbReference type="SUPFAM" id="SSF47384">
    <property type="entry name" value="Homodimeric domain of signal transducing histidine kinase"/>
    <property type="match status" value="1"/>
</dbReference>
<dbReference type="PROSITE" id="PS50839">
    <property type="entry name" value="CHASE"/>
    <property type="match status" value="1"/>
</dbReference>
<keyword evidence="6" id="KW-1133">Transmembrane helix</keyword>
<dbReference type="Pfam" id="PF00512">
    <property type="entry name" value="HisKA"/>
    <property type="match status" value="1"/>
</dbReference>
<evidence type="ECO:0000256" key="4">
    <source>
        <dbReference type="ARBA" id="ARBA00023012"/>
    </source>
</evidence>
<reference evidence="10 11" key="1">
    <citation type="submission" date="2016-10" db="EMBL/GenBank/DDBJ databases">
        <authorList>
            <person name="de Groot N.N."/>
        </authorList>
    </citation>
    <scope>NUCLEOTIDE SEQUENCE [LARGE SCALE GENOMIC DNA]</scope>
    <source>
        <strain evidence="10 11">DSM 18180</strain>
    </source>
</reference>
<proteinExistence type="predicted"/>
<evidence type="ECO:0000256" key="2">
    <source>
        <dbReference type="ARBA" id="ARBA00012438"/>
    </source>
</evidence>
<keyword evidence="6" id="KW-0812">Transmembrane</keyword>
<organism evidence="10 11">
    <name type="scientific">Flaviramulus basaltis</name>
    <dbReference type="NCBI Taxonomy" id="369401"/>
    <lineage>
        <taxon>Bacteria</taxon>
        <taxon>Pseudomonadati</taxon>
        <taxon>Bacteroidota</taxon>
        <taxon>Flavobacteriia</taxon>
        <taxon>Flavobacteriales</taxon>
        <taxon>Flavobacteriaceae</taxon>
        <taxon>Flaviramulus</taxon>
    </lineage>
</organism>
<feature type="domain" description="Response regulatory" evidence="8">
    <location>
        <begin position="567"/>
        <end position="681"/>
    </location>
</feature>
<dbReference type="Gene3D" id="3.40.50.2300">
    <property type="match status" value="1"/>
</dbReference>